<dbReference type="RefSeq" id="WP_227310587.1">
    <property type="nucleotide sequence ID" value="NZ_JAESVA010000017.1"/>
</dbReference>
<feature type="domain" description="ABC transmembrane type-1" evidence="8">
    <location>
        <begin position="64"/>
        <end position="252"/>
    </location>
</feature>
<accession>A0A964E6K1</accession>
<organism evidence="9 10">
    <name type="scientific">Acidisoma cellulosilyticum</name>
    <dbReference type="NCBI Taxonomy" id="2802395"/>
    <lineage>
        <taxon>Bacteria</taxon>
        <taxon>Pseudomonadati</taxon>
        <taxon>Pseudomonadota</taxon>
        <taxon>Alphaproteobacteria</taxon>
        <taxon>Acetobacterales</taxon>
        <taxon>Acidocellaceae</taxon>
        <taxon>Acidisoma</taxon>
    </lineage>
</organism>
<dbReference type="AlphaFoldDB" id="A0A964E6K1"/>
<feature type="transmembrane region" description="Helical" evidence="7">
    <location>
        <begin position="15"/>
        <end position="38"/>
    </location>
</feature>
<feature type="transmembrane region" description="Helical" evidence="7">
    <location>
        <begin position="72"/>
        <end position="90"/>
    </location>
</feature>
<dbReference type="Gene3D" id="1.10.3720.10">
    <property type="entry name" value="MetI-like"/>
    <property type="match status" value="1"/>
</dbReference>
<keyword evidence="6 7" id="KW-0472">Membrane</keyword>
<feature type="transmembrane region" description="Helical" evidence="7">
    <location>
        <begin position="102"/>
        <end position="124"/>
    </location>
</feature>
<evidence type="ECO:0000256" key="3">
    <source>
        <dbReference type="ARBA" id="ARBA00022475"/>
    </source>
</evidence>
<evidence type="ECO:0000256" key="4">
    <source>
        <dbReference type="ARBA" id="ARBA00022692"/>
    </source>
</evidence>
<dbReference type="PROSITE" id="PS50928">
    <property type="entry name" value="ABC_TM1"/>
    <property type="match status" value="1"/>
</dbReference>
<sequence length="280" mass="29893">MSHEPSPLRDYARHVGLWIVAIALIFVAWELVLVATGLPAYVIPPPGKAIGVIFDNIPLMTQLTSQTLSETFYGYIVGAVLGVVLAVIMAQVPIVHRLLYPALITSQAVPIVAIAAPLVIIFGFGLTPKLIIVAWIVFFPVVVNVLDGLASVDHDQINLARLLGGTRLRTFMIVRLPACIGPLFSGLKIGACYAVTGAVIGEWTASSHIGLGTYLLTANAQMNTAGVYGAMLLLTAIGIGSFLFVVIVEHFATPWRTRMTAPAYFGGNIPPHASTQKQKV</sequence>
<comment type="caution">
    <text evidence="9">The sequence shown here is derived from an EMBL/GenBank/DDBJ whole genome shotgun (WGS) entry which is preliminary data.</text>
</comment>
<comment type="subcellular location">
    <subcellularLocation>
        <location evidence="1 7">Cell membrane</location>
        <topology evidence="1 7">Multi-pass membrane protein</topology>
    </subcellularLocation>
</comment>
<dbReference type="Proteomes" id="UP000721844">
    <property type="component" value="Unassembled WGS sequence"/>
</dbReference>
<evidence type="ECO:0000256" key="6">
    <source>
        <dbReference type="ARBA" id="ARBA00023136"/>
    </source>
</evidence>
<dbReference type="InterPro" id="IPR000515">
    <property type="entry name" value="MetI-like"/>
</dbReference>
<dbReference type="GO" id="GO:0005886">
    <property type="term" value="C:plasma membrane"/>
    <property type="evidence" value="ECO:0007669"/>
    <property type="project" value="UniProtKB-SubCell"/>
</dbReference>
<feature type="transmembrane region" description="Helical" evidence="7">
    <location>
        <begin position="130"/>
        <end position="152"/>
    </location>
</feature>
<reference evidence="9 10" key="1">
    <citation type="journal article" date="2021" name="Microorganisms">
        <title>Acidisoma silvae sp. nov. and Acidisomacellulosilytica sp. nov., Two Acidophilic Bacteria Isolated from Decaying Wood, Hydrolyzing Cellulose and Producing Poly-3-hydroxybutyrate.</title>
        <authorList>
            <person name="Mieszkin S."/>
            <person name="Pouder E."/>
            <person name="Uroz S."/>
            <person name="Simon-Colin C."/>
            <person name="Alain K."/>
        </authorList>
    </citation>
    <scope>NUCLEOTIDE SEQUENCE [LARGE SCALE GENOMIC DNA]</scope>
    <source>
        <strain evidence="9 10">HW T5.17</strain>
    </source>
</reference>
<keyword evidence="3" id="KW-1003">Cell membrane</keyword>
<gene>
    <name evidence="9" type="ORF">ACELLULO517_26600</name>
</gene>
<evidence type="ECO:0000313" key="10">
    <source>
        <dbReference type="Proteomes" id="UP000721844"/>
    </source>
</evidence>
<evidence type="ECO:0000256" key="5">
    <source>
        <dbReference type="ARBA" id="ARBA00022989"/>
    </source>
</evidence>
<evidence type="ECO:0000313" key="9">
    <source>
        <dbReference type="EMBL" id="MCB8883845.1"/>
    </source>
</evidence>
<evidence type="ECO:0000259" key="8">
    <source>
        <dbReference type="PROSITE" id="PS50928"/>
    </source>
</evidence>
<evidence type="ECO:0000256" key="7">
    <source>
        <dbReference type="RuleBase" id="RU363032"/>
    </source>
</evidence>
<feature type="transmembrane region" description="Helical" evidence="7">
    <location>
        <begin position="173"/>
        <end position="196"/>
    </location>
</feature>
<protein>
    <submittedName>
        <fullName evidence="9">ABC transporter permease</fullName>
    </submittedName>
</protein>
<dbReference type="Pfam" id="PF00528">
    <property type="entry name" value="BPD_transp_1"/>
    <property type="match status" value="1"/>
</dbReference>
<keyword evidence="10" id="KW-1185">Reference proteome</keyword>
<evidence type="ECO:0000256" key="2">
    <source>
        <dbReference type="ARBA" id="ARBA00022448"/>
    </source>
</evidence>
<comment type="similarity">
    <text evidence="7">Belongs to the binding-protein-dependent transport system permease family.</text>
</comment>
<dbReference type="PANTHER" id="PTHR30151:SF20">
    <property type="entry name" value="ABC TRANSPORTER PERMEASE PROTEIN HI_0355-RELATED"/>
    <property type="match status" value="1"/>
</dbReference>
<proteinExistence type="inferred from homology"/>
<dbReference type="PANTHER" id="PTHR30151">
    <property type="entry name" value="ALKANE SULFONATE ABC TRANSPORTER-RELATED, MEMBRANE SUBUNIT"/>
    <property type="match status" value="1"/>
</dbReference>
<keyword evidence="5 7" id="KW-1133">Transmembrane helix</keyword>
<name>A0A964E6K1_9PROT</name>
<feature type="transmembrane region" description="Helical" evidence="7">
    <location>
        <begin position="225"/>
        <end position="248"/>
    </location>
</feature>
<dbReference type="InterPro" id="IPR035906">
    <property type="entry name" value="MetI-like_sf"/>
</dbReference>
<dbReference type="GO" id="GO:0055085">
    <property type="term" value="P:transmembrane transport"/>
    <property type="evidence" value="ECO:0007669"/>
    <property type="project" value="InterPro"/>
</dbReference>
<dbReference type="SUPFAM" id="SSF161098">
    <property type="entry name" value="MetI-like"/>
    <property type="match status" value="1"/>
</dbReference>
<keyword evidence="2 7" id="KW-0813">Transport</keyword>
<evidence type="ECO:0000256" key="1">
    <source>
        <dbReference type="ARBA" id="ARBA00004651"/>
    </source>
</evidence>
<dbReference type="EMBL" id="JAESVA010000017">
    <property type="protein sequence ID" value="MCB8883845.1"/>
    <property type="molecule type" value="Genomic_DNA"/>
</dbReference>
<keyword evidence="4 7" id="KW-0812">Transmembrane</keyword>
<dbReference type="CDD" id="cd06261">
    <property type="entry name" value="TM_PBP2"/>
    <property type="match status" value="1"/>
</dbReference>